<dbReference type="PANTHER" id="PTHR34071">
    <property type="entry name" value="5-NITROIMIDAZOLE ANTIBIOTICS RESISTANCE PROTEIN, NIMA-FAMILY-RELATED PROTEIN-RELATED"/>
    <property type="match status" value="1"/>
</dbReference>
<sequence>MNEASPPAGPASDRVRLRRVHHRGHYDRASLDAVLDAGQVCHLGFATAEGPYVIPTLYWREGDHVYFHGSSASRTLRGLADGLQVCLTVSLIDGLVLARSGFHCSVNYRAAMLFGHAELVTDAAEVTARMKTFVDGLVPGQWERLRPVTDQELKATKLLRLKIDEASAKIRTGGPLDDEEDYALPIWAGVVPMETRYGAPIPDPRNLAATPLPDAIAALQGQPVNPMPEGWEPPVDTHGAVKADPDA</sequence>
<dbReference type="GO" id="GO:0016491">
    <property type="term" value="F:oxidoreductase activity"/>
    <property type="evidence" value="ECO:0007669"/>
    <property type="project" value="UniProtKB-KW"/>
</dbReference>
<protein>
    <submittedName>
        <fullName evidence="2">Pyridoxamine 5'-phosphate oxidase family protein</fullName>
        <ecNumber evidence="2">1.-.-.-</ecNumber>
    </submittedName>
</protein>
<dbReference type="Pfam" id="PF12900">
    <property type="entry name" value="Pyridox_ox_2"/>
    <property type="match status" value="1"/>
</dbReference>
<name>A0ABV7KUM4_9PROT</name>
<accession>A0ABV7KUM4</accession>
<dbReference type="Gene3D" id="2.30.110.10">
    <property type="entry name" value="Electron Transport, Fmn-binding Protein, Chain A"/>
    <property type="match status" value="1"/>
</dbReference>
<proteinExistence type="predicted"/>
<feature type="region of interest" description="Disordered" evidence="1">
    <location>
        <begin position="222"/>
        <end position="247"/>
    </location>
</feature>
<evidence type="ECO:0000313" key="3">
    <source>
        <dbReference type="Proteomes" id="UP001595528"/>
    </source>
</evidence>
<dbReference type="RefSeq" id="WP_379897514.1">
    <property type="nucleotide sequence ID" value="NZ_JBHRTR010000004.1"/>
</dbReference>
<dbReference type="InterPro" id="IPR012349">
    <property type="entry name" value="Split_barrel_FMN-bd"/>
</dbReference>
<keyword evidence="2" id="KW-0560">Oxidoreductase</keyword>
<comment type="caution">
    <text evidence="2">The sequence shown here is derived from an EMBL/GenBank/DDBJ whole genome shotgun (WGS) entry which is preliminary data.</text>
</comment>
<dbReference type="SUPFAM" id="SSF50475">
    <property type="entry name" value="FMN-binding split barrel"/>
    <property type="match status" value="1"/>
</dbReference>
<dbReference type="PANTHER" id="PTHR34071:SF2">
    <property type="entry name" value="FLAVIN-NUCLEOTIDE-BINDING PROTEIN"/>
    <property type="match status" value="1"/>
</dbReference>
<dbReference type="Proteomes" id="UP001595528">
    <property type="component" value="Unassembled WGS sequence"/>
</dbReference>
<dbReference type="EC" id="1.-.-.-" evidence="2"/>
<evidence type="ECO:0000313" key="2">
    <source>
        <dbReference type="EMBL" id="MFC3225782.1"/>
    </source>
</evidence>
<organism evidence="2 3">
    <name type="scientific">Marinibaculum pumilum</name>
    <dbReference type="NCBI Taxonomy" id="1766165"/>
    <lineage>
        <taxon>Bacteria</taxon>
        <taxon>Pseudomonadati</taxon>
        <taxon>Pseudomonadota</taxon>
        <taxon>Alphaproteobacteria</taxon>
        <taxon>Rhodospirillales</taxon>
        <taxon>Rhodospirillaceae</taxon>
        <taxon>Marinibaculum</taxon>
    </lineage>
</organism>
<dbReference type="InterPro" id="IPR024747">
    <property type="entry name" value="Pyridox_Oxase-rel"/>
</dbReference>
<reference evidence="3" key="1">
    <citation type="journal article" date="2019" name="Int. J. Syst. Evol. Microbiol.">
        <title>The Global Catalogue of Microorganisms (GCM) 10K type strain sequencing project: providing services to taxonomists for standard genome sequencing and annotation.</title>
        <authorList>
            <consortium name="The Broad Institute Genomics Platform"/>
            <consortium name="The Broad Institute Genome Sequencing Center for Infectious Disease"/>
            <person name="Wu L."/>
            <person name="Ma J."/>
        </authorList>
    </citation>
    <scope>NUCLEOTIDE SEQUENCE [LARGE SCALE GENOMIC DNA]</scope>
    <source>
        <strain evidence="3">KCTC 42964</strain>
    </source>
</reference>
<gene>
    <name evidence="2" type="ORF">ACFOGJ_00970</name>
</gene>
<keyword evidence="3" id="KW-1185">Reference proteome</keyword>
<evidence type="ECO:0000256" key="1">
    <source>
        <dbReference type="SAM" id="MobiDB-lite"/>
    </source>
</evidence>
<dbReference type="EMBL" id="JBHRTR010000004">
    <property type="protein sequence ID" value="MFC3225782.1"/>
    <property type="molecule type" value="Genomic_DNA"/>
</dbReference>